<feature type="region of interest" description="Disordered" evidence="1">
    <location>
        <begin position="98"/>
        <end position="123"/>
    </location>
</feature>
<feature type="region of interest" description="Disordered" evidence="1">
    <location>
        <begin position="428"/>
        <end position="454"/>
    </location>
</feature>
<evidence type="ECO:0000313" key="2">
    <source>
        <dbReference type="EMBL" id="KAA6369777.1"/>
    </source>
</evidence>
<feature type="region of interest" description="Disordered" evidence="1">
    <location>
        <begin position="21"/>
        <end position="46"/>
    </location>
</feature>
<protein>
    <submittedName>
        <fullName evidence="2">Uncharacterized protein</fullName>
    </submittedName>
</protein>
<feature type="compositionally biased region" description="Low complexity" evidence="1">
    <location>
        <begin position="441"/>
        <end position="454"/>
    </location>
</feature>
<dbReference type="EMBL" id="SNRW01016029">
    <property type="protein sequence ID" value="KAA6369777.1"/>
    <property type="molecule type" value="Genomic_DNA"/>
</dbReference>
<gene>
    <name evidence="2" type="ORF">EZS28_034695</name>
</gene>
<evidence type="ECO:0000313" key="3">
    <source>
        <dbReference type="Proteomes" id="UP000324800"/>
    </source>
</evidence>
<sequence length="487" mass="56702">EIRTGQFPTLRLTCRISWTDKGGKEKGRKSRDFEDGRTDNNRNQILSNNRRQYSEISGRMKFDQHVELHPIRIHSTMDRQLEYVQTITTIQSVEIKRNRRKNEGTQQDVGKRTEGKYSDTNNEERDKMVLYNIHDKESQRELEEDIRREEIKQGNIECSLQDARFERSQRDDLARKLGHLTGPLLCISPSDSTNRISSVPGFRMSGQLFHIPSKTLWNETLTDIFRSSNGTDNVVNKNKDRSKNNQLRGRYLTPSSEQGIFKFNYLTSSGNFSIFRFYNEHGKQRDRTETSGNLFGLGMESNNGHSKSESREDITSPTRHLQYEMMQEQEDRNYSQRTCETNWKTELSKTIIPTSIAIPKQFRPLESSSSKIGTMEINTYSKQESNDRSQMVDSKVKEKLSKRIDTDTSINDNEDICLTQRMGGSIVERKSDSSSSTWSVEQEVNETNEQQQGNQSYNFRPCKLRKCLIEFANEIPGNQKRQQYSYF</sequence>
<dbReference type="Proteomes" id="UP000324800">
    <property type="component" value="Unassembled WGS sequence"/>
</dbReference>
<name>A0A5J4UH84_9EUKA</name>
<feature type="non-terminal residue" evidence="2">
    <location>
        <position position="1"/>
    </location>
</feature>
<feature type="compositionally biased region" description="Basic and acidic residues" evidence="1">
    <location>
        <begin position="21"/>
        <end position="40"/>
    </location>
</feature>
<evidence type="ECO:0000256" key="1">
    <source>
        <dbReference type="SAM" id="MobiDB-lite"/>
    </source>
</evidence>
<organism evidence="2 3">
    <name type="scientific">Streblomastix strix</name>
    <dbReference type="NCBI Taxonomy" id="222440"/>
    <lineage>
        <taxon>Eukaryota</taxon>
        <taxon>Metamonada</taxon>
        <taxon>Preaxostyla</taxon>
        <taxon>Oxymonadida</taxon>
        <taxon>Streblomastigidae</taxon>
        <taxon>Streblomastix</taxon>
    </lineage>
</organism>
<feature type="compositionally biased region" description="Basic and acidic residues" evidence="1">
    <location>
        <begin position="109"/>
        <end position="123"/>
    </location>
</feature>
<proteinExistence type="predicted"/>
<dbReference type="AlphaFoldDB" id="A0A5J4UH84"/>
<comment type="caution">
    <text evidence="2">The sequence shown here is derived from an EMBL/GenBank/DDBJ whole genome shotgun (WGS) entry which is preliminary data.</text>
</comment>
<reference evidence="2 3" key="1">
    <citation type="submission" date="2019-03" db="EMBL/GenBank/DDBJ databases">
        <title>Single cell metagenomics reveals metabolic interactions within the superorganism composed of flagellate Streblomastix strix and complex community of Bacteroidetes bacteria on its surface.</title>
        <authorList>
            <person name="Treitli S.C."/>
            <person name="Kolisko M."/>
            <person name="Husnik F."/>
            <person name="Keeling P."/>
            <person name="Hampl V."/>
        </authorList>
    </citation>
    <scope>NUCLEOTIDE SEQUENCE [LARGE SCALE GENOMIC DNA]</scope>
    <source>
        <strain evidence="2">ST1C</strain>
    </source>
</reference>
<accession>A0A5J4UH84</accession>